<dbReference type="AlphaFoldDB" id="A0A8H6FHN6"/>
<evidence type="ECO:0000313" key="1">
    <source>
        <dbReference type="EMBL" id="KAF6228258.1"/>
    </source>
</evidence>
<gene>
    <name evidence="1" type="ORF">HO133_007988</name>
</gene>
<comment type="caution">
    <text evidence="1">The sequence shown here is derived from an EMBL/GenBank/DDBJ whole genome shotgun (WGS) entry which is preliminary data.</text>
</comment>
<dbReference type="SUPFAM" id="SSF54427">
    <property type="entry name" value="NTF2-like"/>
    <property type="match status" value="1"/>
</dbReference>
<dbReference type="PANTHER" id="PTHR38436">
    <property type="entry name" value="POLYKETIDE CYCLASE SNOAL-LIKE DOMAIN"/>
    <property type="match status" value="1"/>
</dbReference>
<sequence>MRFSWSDGSAAHPKIVITAQDDDFDQVTIQNWRAEGFEVSYLPFTGLRNDYVHTLQHLADPLELGENFAIVAYGEAASEALDVAVKPMPKLCALIAYYPEKVPAPGAGFPPSHNVAIHFAGPQSKTPNCRCYSYPGVEAGFAEENLEQYDKVSASLAWSRSLAVLRKGFEVEVDLEKIWDDHVALEFVTKDADATMSTMVAQPYVNHIPTMTGGIGYKDLHRFYRDYFIPGNPPSLKMKLLSRTVGTDRVVDEMYMSFEHTQVMPWLLPDVEPTNKHVEVALVVIVCIRGGKLYHEHIYWDQASVLVQIGLLDPKLVPGGKGQGRLPVVDGAGARKVVDESSIRSNELISSW</sequence>
<organism evidence="1 2">
    <name type="scientific">Letharia lupina</name>
    <dbReference type="NCBI Taxonomy" id="560253"/>
    <lineage>
        <taxon>Eukaryota</taxon>
        <taxon>Fungi</taxon>
        <taxon>Dikarya</taxon>
        <taxon>Ascomycota</taxon>
        <taxon>Pezizomycotina</taxon>
        <taxon>Lecanoromycetes</taxon>
        <taxon>OSLEUM clade</taxon>
        <taxon>Lecanoromycetidae</taxon>
        <taxon>Lecanorales</taxon>
        <taxon>Lecanorineae</taxon>
        <taxon>Parmeliaceae</taxon>
        <taxon>Letharia</taxon>
    </lineage>
</organism>
<protein>
    <recommendedName>
        <fullName evidence="3">Dienelactone hydrolase</fullName>
    </recommendedName>
</protein>
<evidence type="ECO:0000313" key="2">
    <source>
        <dbReference type="Proteomes" id="UP000593566"/>
    </source>
</evidence>
<proteinExistence type="predicted"/>
<dbReference type="Gene3D" id="3.10.450.50">
    <property type="match status" value="1"/>
</dbReference>
<name>A0A8H6FHN6_9LECA</name>
<dbReference type="Proteomes" id="UP000593566">
    <property type="component" value="Unassembled WGS sequence"/>
</dbReference>
<dbReference type="GeneID" id="59336385"/>
<dbReference type="InterPro" id="IPR009959">
    <property type="entry name" value="Cyclase_SnoaL-like"/>
</dbReference>
<dbReference type="GO" id="GO:0030638">
    <property type="term" value="P:polyketide metabolic process"/>
    <property type="evidence" value="ECO:0007669"/>
    <property type="project" value="InterPro"/>
</dbReference>
<keyword evidence="2" id="KW-1185">Reference proteome</keyword>
<dbReference type="PANTHER" id="PTHR38436:SF3">
    <property type="entry name" value="CARBOXYMETHYLENEBUTENOLIDASE-RELATED"/>
    <property type="match status" value="1"/>
</dbReference>
<accession>A0A8H6FHN6</accession>
<reference evidence="1 2" key="1">
    <citation type="journal article" date="2020" name="Genomics">
        <title>Complete, high-quality genomes from long-read metagenomic sequencing of two wolf lichen thalli reveals enigmatic genome architecture.</title>
        <authorList>
            <person name="McKenzie S.K."/>
            <person name="Walston R.F."/>
            <person name="Allen J.L."/>
        </authorList>
    </citation>
    <scope>NUCLEOTIDE SEQUENCE [LARGE SCALE GENOMIC DNA]</scope>
    <source>
        <strain evidence="1">WasteWater1</strain>
    </source>
</reference>
<dbReference type="RefSeq" id="XP_037156192.1">
    <property type="nucleotide sequence ID" value="XM_037298856.1"/>
</dbReference>
<evidence type="ECO:0008006" key="3">
    <source>
        <dbReference type="Google" id="ProtNLM"/>
    </source>
</evidence>
<dbReference type="InterPro" id="IPR032710">
    <property type="entry name" value="NTF2-like_dom_sf"/>
</dbReference>
<dbReference type="EMBL" id="JACCJB010000004">
    <property type="protein sequence ID" value="KAF6228258.1"/>
    <property type="molecule type" value="Genomic_DNA"/>
</dbReference>